<accession>A0A0E9TC82</accession>
<name>A0A0E9TC82_ANGAN</name>
<reference evidence="1" key="2">
    <citation type="journal article" date="2015" name="Fish Shellfish Immunol.">
        <title>Early steps in the European eel (Anguilla anguilla)-Vibrio vulnificus interaction in the gills: Role of the RtxA13 toxin.</title>
        <authorList>
            <person name="Callol A."/>
            <person name="Pajuelo D."/>
            <person name="Ebbesson L."/>
            <person name="Teles M."/>
            <person name="MacKenzie S."/>
            <person name="Amaro C."/>
        </authorList>
    </citation>
    <scope>NUCLEOTIDE SEQUENCE</scope>
</reference>
<evidence type="ECO:0000313" key="1">
    <source>
        <dbReference type="EMBL" id="JAH50313.1"/>
    </source>
</evidence>
<sequence>MTESKLSDYVKQLNFQDGASYVTWPKVCGHLL</sequence>
<dbReference type="AlphaFoldDB" id="A0A0E9TC82"/>
<reference evidence="1" key="1">
    <citation type="submission" date="2014-11" db="EMBL/GenBank/DDBJ databases">
        <authorList>
            <person name="Amaro Gonzalez C."/>
        </authorList>
    </citation>
    <scope>NUCLEOTIDE SEQUENCE</scope>
</reference>
<protein>
    <submittedName>
        <fullName evidence="1">Uncharacterized protein</fullName>
    </submittedName>
</protein>
<organism evidence="1">
    <name type="scientific">Anguilla anguilla</name>
    <name type="common">European freshwater eel</name>
    <name type="synonym">Muraena anguilla</name>
    <dbReference type="NCBI Taxonomy" id="7936"/>
    <lineage>
        <taxon>Eukaryota</taxon>
        <taxon>Metazoa</taxon>
        <taxon>Chordata</taxon>
        <taxon>Craniata</taxon>
        <taxon>Vertebrata</taxon>
        <taxon>Euteleostomi</taxon>
        <taxon>Actinopterygii</taxon>
        <taxon>Neopterygii</taxon>
        <taxon>Teleostei</taxon>
        <taxon>Anguilliformes</taxon>
        <taxon>Anguillidae</taxon>
        <taxon>Anguilla</taxon>
    </lineage>
</organism>
<dbReference type="EMBL" id="GBXM01058264">
    <property type="protein sequence ID" value="JAH50313.1"/>
    <property type="molecule type" value="Transcribed_RNA"/>
</dbReference>
<proteinExistence type="predicted"/>